<evidence type="ECO:0000313" key="1">
    <source>
        <dbReference type="EMBL" id="SBP37735.1"/>
    </source>
</evidence>
<feature type="non-terminal residue" evidence="1">
    <location>
        <position position="169"/>
    </location>
</feature>
<reference evidence="1" key="1">
    <citation type="submission" date="2016-05" db="EMBL/GenBank/DDBJ databases">
        <authorList>
            <person name="Lavstsen T."/>
            <person name="Jespersen J.S."/>
        </authorList>
    </citation>
    <scope>NUCLEOTIDE SEQUENCE</scope>
    <source>
        <tissue evidence="1">Brain</tissue>
    </source>
</reference>
<proteinExistence type="predicted"/>
<sequence>LGKTQGSTNREESLRWALYNPGTCGNCGKKVAEIRWMGSRFLKEKTLPKNSTPSRSVELHGVLKVSWCLECWKTVAGRIRLGRLDHHAIEESRQCCKIDMGKLISCSNSCGVRICPVPLLVPDKGTLAGYTNYQEYWENCYNEVVCTRKKGLIETGTLLPLFLQGRRCQ</sequence>
<dbReference type="EMBL" id="HADX01015503">
    <property type="protein sequence ID" value="SBP37735.1"/>
    <property type="molecule type" value="Transcribed_RNA"/>
</dbReference>
<accession>A0A1A7Z6F8</accession>
<name>A0A1A7Z6F8_9TELE</name>
<dbReference type="AlphaFoldDB" id="A0A1A7Z6F8"/>
<gene>
    <name evidence="1" type="primary">Nfu_g_1_010535</name>
</gene>
<protein>
    <submittedName>
        <fullName evidence="1">Uncharacterized protein</fullName>
    </submittedName>
</protein>
<feature type="non-terminal residue" evidence="1">
    <location>
        <position position="1"/>
    </location>
</feature>
<organism evidence="1">
    <name type="scientific">Iconisemion striatum</name>
    <dbReference type="NCBI Taxonomy" id="60296"/>
    <lineage>
        <taxon>Eukaryota</taxon>
        <taxon>Metazoa</taxon>
        <taxon>Chordata</taxon>
        <taxon>Craniata</taxon>
        <taxon>Vertebrata</taxon>
        <taxon>Euteleostomi</taxon>
        <taxon>Actinopterygii</taxon>
        <taxon>Neopterygii</taxon>
        <taxon>Teleostei</taxon>
        <taxon>Neoteleostei</taxon>
        <taxon>Acanthomorphata</taxon>
        <taxon>Ovalentaria</taxon>
        <taxon>Atherinomorphae</taxon>
        <taxon>Cyprinodontiformes</taxon>
        <taxon>Nothobranchiidae</taxon>
        <taxon>Iconisemion</taxon>
    </lineage>
</organism>
<reference evidence="1" key="2">
    <citation type="submission" date="2016-06" db="EMBL/GenBank/DDBJ databases">
        <title>The genome of a short-lived fish provides insights into sex chromosome evolution and the genetic control of aging.</title>
        <authorList>
            <person name="Reichwald K."/>
            <person name="Felder M."/>
            <person name="Petzold A."/>
            <person name="Koch P."/>
            <person name="Groth M."/>
            <person name="Platzer M."/>
        </authorList>
    </citation>
    <scope>NUCLEOTIDE SEQUENCE</scope>
    <source>
        <tissue evidence="1">Brain</tissue>
    </source>
</reference>